<evidence type="ECO:0000256" key="1">
    <source>
        <dbReference type="ARBA" id="ARBA00004123"/>
    </source>
</evidence>
<evidence type="ECO:0000313" key="8">
    <source>
        <dbReference type="EMBL" id="KAH0876433.1"/>
    </source>
</evidence>
<name>A0ABQ7Z8I4_BRANA</name>
<evidence type="ECO:0000256" key="5">
    <source>
        <dbReference type="ARBA" id="ARBA00023242"/>
    </source>
</evidence>
<evidence type="ECO:0000259" key="7">
    <source>
        <dbReference type="PROSITE" id="PS51005"/>
    </source>
</evidence>
<feature type="compositionally biased region" description="Basic and acidic residues" evidence="6">
    <location>
        <begin position="389"/>
        <end position="403"/>
    </location>
</feature>
<gene>
    <name evidence="8" type="ORF">HID58_063827</name>
</gene>
<keyword evidence="4" id="KW-0804">Transcription</keyword>
<evidence type="ECO:0000313" key="9">
    <source>
        <dbReference type="Proteomes" id="UP000824890"/>
    </source>
</evidence>
<evidence type="ECO:0000256" key="3">
    <source>
        <dbReference type="ARBA" id="ARBA00023125"/>
    </source>
</evidence>
<comment type="caution">
    <text evidence="8">The sequence shown here is derived from an EMBL/GenBank/DDBJ whole genome shotgun (WGS) entry which is preliminary data.</text>
</comment>
<comment type="subcellular location">
    <subcellularLocation>
        <location evidence="1">Nucleus</location>
    </subcellularLocation>
</comment>
<keyword evidence="3" id="KW-0238">DNA-binding</keyword>
<keyword evidence="5" id="KW-0539">Nucleus</keyword>
<dbReference type="EMBL" id="JAGKQM010000015">
    <property type="protein sequence ID" value="KAH0876433.1"/>
    <property type="molecule type" value="Genomic_DNA"/>
</dbReference>
<dbReference type="Gene3D" id="2.170.150.80">
    <property type="entry name" value="NAC domain"/>
    <property type="match status" value="1"/>
</dbReference>
<accession>A0ABQ7Z8I4</accession>
<evidence type="ECO:0000256" key="2">
    <source>
        <dbReference type="ARBA" id="ARBA00023015"/>
    </source>
</evidence>
<keyword evidence="9" id="KW-1185">Reference proteome</keyword>
<organism evidence="8 9">
    <name type="scientific">Brassica napus</name>
    <name type="common">Rape</name>
    <dbReference type="NCBI Taxonomy" id="3708"/>
    <lineage>
        <taxon>Eukaryota</taxon>
        <taxon>Viridiplantae</taxon>
        <taxon>Streptophyta</taxon>
        <taxon>Embryophyta</taxon>
        <taxon>Tracheophyta</taxon>
        <taxon>Spermatophyta</taxon>
        <taxon>Magnoliopsida</taxon>
        <taxon>eudicotyledons</taxon>
        <taxon>Gunneridae</taxon>
        <taxon>Pentapetalae</taxon>
        <taxon>rosids</taxon>
        <taxon>malvids</taxon>
        <taxon>Brassicales</taxon>
        <taxon>Brassicaceae</taxon>
        <taxon>Brassiceae</taxon>
        <taxon>Brassica</taxon>
    </lineage>
</organism>
<dbReference type="Proteomes" id="UP000824890">
    <property type="component" value="Unassembled WGS sequence"/>
</dbReference>
<dbReference type="Pfam" id="PF02365">
    <property type="entry name" value="NAM"/>
    <property type="match status" value="1"/>
</dbReference>
<evidence type="ECO:0000256" key="4">
    <source>
        <dbReference type="ARBA" id="ARBA00023163"/>
    </source>
</evidence>
<feature type="region of interest" description="Disordered" evidence="6">
    <location>
        <begin position="366"/>
        <end position="414"/>
    </location>
</feature>
<dbReference type="InterPro" id="IPR003441">
    <property type="entry name" value="NAC-dom"/>
</dbReference>
<reference evidence="8 9" key="1">
    <citation type="submission" date="2021-05" db="EMBL/GenBank/DDBJ databases">
        <title>Genome Assembly of Synthetic Allotetraploid Brassica napus Reveals Homoeologous Exchanges between Subgenomes.</title>
        <authorList>
            <person name="Davis J.T."/>
        </authorList>
    </citation>
    <scope>NUCLEOTIDE SEQUENCE [LARGE SCALE GENOMIC DNA]</scope>
    <source>
        <strain evidence="9">cv. Da-Ae</strain>
        <tissue evidence="8">Seedling</tissue>
    </source>
</reference>
<evidence type="ECO:0000256" key="6">
    <source>
        <dbReference type="SAM" id="MobiDB-lite"/>
    </source>
</evidence>
<feature type="region of interest" description="Disordered" evidence="6">
    <location>
        <begin position="469"/>
        <end position="502"/>
    </location>
</feature>
<dbReference type="PANTHER" id="PTHR31989">
    <property type="entry name" value="NAC DOMAIN-CONTAINING PROTEIN 82-RELATED"/>
    <property type="match status" value="1"/>
</dbReference>
<dbReference type="PROSITE" id="PS51005">
    <property type="entry name" value="NAC"/>
    <property type="match status" value="1"/>
</dbReference>
<dbReference type="InterPro" id="IPR036093">
    <property type="entry name" value="NAC_dom_sf"/>
</dbReference>
<sequence>MVSVESLVWMGHIPYVWNYRINCKSKIKELSVGEMNKYTFNPPEDELINYYLNNKITENDDPEGKQINEVNICHHEPADLPGLAKIESGHTWYFISPVKKFGKLNRRKRASKTGHWKITGNSCTIKDTDGNPIGLKKFLVFQENKNRRSSTLLPTTAHQHKFTWIIHEFHSFLHHPNKDAFVLCKLKKKTRSRSGVAVDASPAVTDLSPTIISDPILNDSLMLTHHKDPVEDYGGDYCNDLEELTPELDSSRWLDHSYQFDSNHWGSFADTTHAESPIRETLETKRGAAASSHDITPFKPPPVNQPSIHRNTPVLISFTPSSPQTPSTHVFPLSESINRHFEISSASLHHREESFSRNITLYHRRASIIEKPNPKTEIGNQKPATQGKESLHPPESKAGDNRAGEASTSRSLHLPESKFNLTSLLHHTKLSTRSHRYSRRIATIDVGSLPELTTTDGDWTRAQTRRSGRGCEGEAGEIPQRKNEGLRRRHARSRAGRTPDPKIDLLSLSGTFF</sequence>
<feature type="compositionally biased region" description="Polar residues" evidence="6">
    <location>
        <begin position="378"/>
        <end position="388"/>
    </location>
</feature>
<dbReference type="SUPFAM" id="SSF101941">
    <property type="entry name" value="NAC domain"/>
    <property type="match status" value="1"/>
</dbReference>
<keyword evidence="2" id="KW-0805">Transcription regulation</keyword>
<protein>
    <recommendedName>
        <fullName evidence="7">NAC domain-containing protein</fullName>
    </recommendedName>
</protein>
<feature type="domain" description="NAC" evidence="7">
    <location>
        <begin position="34"/>
        <end position="189"/>
    </location>
</feature>
<proteinExistence type="predicted"/>